<comment type="caution">
    <text evidence="2">The sequence shown here is derived from an EMBL/GenBank/DDBJ whole genome shotgun (WGS) entry which is preliminary data.</text>
</comment>
<dbReference type="AlphaFoldDB" id="A0ABC8U024"/>
<gene>
    <name evidence="2" type="ORF">ILEXP_LOCUS43414</name>
</gene>
<accession>A0ABC8U024</accession>
<proteinExistence type="predicted"/>
<name>A0ABC8U024_9AQUA</name>
<keyword evidence="3" id="KW-1185">Reference proteome</keyword>
<reference evidence="2 3" key="1">
    <citation type="submission" date="2024-02" db="EMBL/GenBank/DDBJ databases">
        <authorList>
            <person name="Vignale AGUSTIN F."/>
            <person name="Sosa J E."/>
            <person name="Modenutti C."/>
        </authorList>
    </citation>
    <scope>NUCLEOTIDE SEQUENCE [LARGE SCALE GENOMIC DNA]</scope>
</reference>
<feature type="region of interest" description="Disordered" evidence="1">
    <location>
        <begin position="1"/>
        <end position="30"/>
    </location>
</feature>
<protein>
    <submittedName>
        <fullName evidence="2">Uncharacterized protein</fullName>
    </submittedName>
</protein>
<evidence type="ECO:0000313" key="3">
    <source>
        <dbReference type="Proteomes" id="UP001642360"/>
    </source>
</evidence>
<evidence type="ECO:0000313" key="2">
    <source>
        <dbReference type="EMBL" id="CAK9173683.1"/>
    </source>
</evidence>
<sequence length="110" mass="11814">MGTIRVSEETSKRSNSQFSQSTTSTSRTETVNGYHEFKITGYSLSKGMGIGKYIASDTFVVGAICGRFIFTRTGKASKIMPRGTYPDWPNWPTISQARVFGGDGAGSGGV</sequence>
<dbReference type="EMBL" id="CAUOFW020006181">
    <property type="protein sequence ID" value="CAK9173683.1"/>
    <property type="molecule type" value="Genomic_DNA"/>
</dbReference>
<dbReference type="SUPFAM" id="SSF49599">
    <property type="entry name" value="TRAF domain-like"/>
    <property type="match status" value="1"/>
</dbReference>
<feature type="compositionally biased region" description="Low complexity" evidence="1">
    <location>
        <begin position="13"/>
        <end position="30"/>
    </location>
</feature>
<organism evidence="2 3">
    <name type="scientific">Ilex paraguariensis</name>
    <name type="common">yerba mate</name>
    <dbReference type="NCBI Taxonomy" id="185542"/>
    <lineage>
        <taxon>Eukaryota</taxon>
        <taxon>Viridiplantae</taxon>
        <taxon>Streptophyta</taxon>
        <taxon>Embryophyta</taxon>
        <taxon>Tracheophyta</taxon>
        <taxon>Spermatophyta</taxon>
        <taxon>Magnoliopsida</taxon>
        <taxon>eudicotyledons</taxon>
        <taxon>Gunneridae</taxon>
        <taxon>Pentapetalae</taxon>
        <taxon>asterids</taxon>
        <taxon>campanulids</taxon>
        <taxon>Aquifoliales</taxon>
        <taxon>Aquifoliaceae</taxon>
        <taxon>Ilex</taxon>
    </lineage>
</organism>
<feature type="compositionally biased region" description="Basic and acidic residues" evidence="1">
    <location>
        <begin position="1"/>
        <end position="12"/>
    </location>
</feature>
<dbReference type="Proteomes" id="UP001642360">
    <property type="component" value="Unassembled WGS sequence"/>
</dbReference>
<evidence type="ECO:0000256" key="1">
    <source>
        <dbReference type="SAM" id="MobiDB-lite"/>
    </source>
</evidence>